<name>A0A8X7PQ35_BRACI</name>
<dbReference type="EMBL" id="JAAMPC010000015">
    <property type="protein sequence ID" value="KAG2256001.1"/>
    <property type="molecule type" value="Genomic_DNA"/>
</dbReference>
<organism evidence="2 3">
    <name type="scientific">Brassica carinata</name>
    <name type="common">Ethiopian mustard</name>
    <name type="synonym">Abyssinian cabbage</name>
    <dbReference type="NCBI Taxonomy" id="52824"/>
    <lineage>
        <taxon>Eukaryota</taxon>
        <taxon>Viridiplantae</taxon>
        <taxon>Streptophyta</taxon>
        <taxon>Embryophyta</taxon>
        <taxon>Tracheophyta</taxon>
        <taxon>Spermatophyta</taxon>
        <taxon>Magnoliopsida</taxon>
        <taxon>eudicotyledons</taxon>
        <taxon>Gunneridae</taxon>
        <taxon>Pentapetalae</taxon>
        <taxon>rosids</taxon>
        <taxon>malvids</taxon>
        <taxon>Brassicales</taxon>
        <taxon>Brassicaceae</taxon>
        <taxon>Brassiceae</taxon>
        <taxon>Brassica</taxon>
    </lineage>
</organism>
<feature type="region of interest" description="Disordered" evidence="1">
    <location>
        <begin position="42"/>
        <end position="77"/>
    </location>
</feature>
<feature type="compositionally biased region" description="Basic and acidic residues" evidence="1">
    <location>
        <begin position="60"/>
        <end position="77"/>
    </location>
</feature>
<keyword evidence="3" id="KW-1185">Reference proteome</keyword>
<dbReference type="AlphaFoldDB" id="A0A8X7PQ35"/>
<evidence type="ECO:0000313" key="2">
    <source>
        <dbReference type="EMBL" id="KAG2256001.1"/>
    </source>
</evidence>
<sequence>MNSQQVRLDSLEDLLDVMAVGNPVMQRMLTKERVKLATVDLTASTEEEGNVNSVEEEDVNFEKNLRNSGEEDGERGS</sequence>
<reference evidence="2 3" key="1">
    <citation type="submission" date="2020-02" db="EMBL/GenBank/DDBJ databases">
        <authorList>
            <person name="Ma Q."/>
            <person name="Huang Y."/>
            <person name="Song X."/>
            <person name="Pei D."/>
        </authorList>
    </citation>
    <scope>NUCLEOTIDE SEQUENCE [LARGE SCALE GENOMIC DNA]</scope>
    <source>
        <strain evidence="2">Sxm20200214</strain>
        <tissue evidence="2">Leaf</tissue>
    </source>
</reference>
<feature type="compositionally biased region" description="Acidic residues" evidence="1">
    <location>
        <begin position="45"/>
        <end position="59"/>
    </location>
</feature>
<dbReference type="Proteomes" id="UP000886595">
    <property type="component" value="Unassembled WGS sequence"/>
</dbReference>
<proteinExistence type="predicted"/>
<protein>
    <submittedName>
        <fullName evidence="2">Uncharacterized protein</fullName>
    </submittedName>
</protein>
<accession>A0A8X7PQ35</accession>
<evidence type="ECO:0000313" key="3">
    <source>
        <dbReference type="Proteomes" id="UP000886595"/>
    </source>
</evidence>
<evidence type="ECO:0000256" key="1">
    <source>
        <dbReference type="SAM" id="MobiDB-lite"/>
    </source>
</evidence>
<comment type="caution">
    <text evidence="2">The sequence shown here is derived from an EMBL/GenBank/DDBJ whole genome shotgun (WGS) entry which is preliminary data.</text>
</comment>
<gene>
    <name evidence="2" type="ORF">Bca52824_075295</name>
</gene>